<evidence type="ECO:0000256" key="1">
    <source>
        <dbReference type="SAM" id="MobiDB-lite"/>
    </source>
</evidence>
<feature type="region of interest" description="Disordered" evidence="1">
    <location>
        <begin position="93"/>
        <end position="210"/>
    </location>
</feature>
<protein>
    <recommendedName>
        <fullName evidence="4">Colicin import membrane protein</fullName>
    </recommendedName>
</protein>
<feature type="compositionally biased region" description="Basic and acidic residues" evidence="1">
    <location>
        <begin position="105"/>
        <end position="132"/>
    </location>
</feature>
<feature type="compositionally biased region" description="Low complexity" evidence="1">
    <location>
        <begin position="93"/>
        <end position="104"/>
    </location>
</feature>
<organism evidence="2 3">
    <name type="scientific">Rhodococcus antarcticus</name>
    <dbReference type="NCBI Taxonomy" id="2987751"/>
    <lineage>
        <taxon>Bacteria</taxon>
        <taxon>Bacillati</taxon>
        <taxon>Actinomycetota</taxon>
        <taxon>Actinomycetes</taxon>
        <taxon>Mycobacteriales</taxon>
        <taxon>Nocardiaceae</taxon>
        <taxon>Rhodococcus</taxon>
    </lineage>
</organism>
<gene>
    <name evidence="2" type="ORF">RHODO2019_18895</name>
</gene>
<feature type="region of interest" description="Disordered" evidence="1">
    <location>
        <begin position="37"/>
        <end position="73"/>
    </location>
</feature>
<dbReference type="Proteomes" id="UP001164965">
    <property type="component" value="Plasmid unnamed2"/>
</dbReference>
<evidence type="ECO:0008006" key="4">
    <source>
        <dbReference type="Google" id="ProtNLM"/>
    </source>
</evidence>
<feature type="compositionally biased region" description="Basic and acidic residues" evidence="1">
    <location>
        <begin position="37"/>
        <end position="54"/>
    </location>
</feature>
<dbReference type="RefSeq" id="WP_265385059.1">
    <property type="nucleotide sequence ID" value="NZ_CP110617.1"/>
</dbReference>
<keyword evidence="2" id="KW-0614">Plasmid</keyword>
<proteinExistence type="predicted"/>
<sequence>MSEDESVEAGRHTSQAFKALLSAALVVADAQRQRAVREMRRMESEARDREREANQRGQLDATLGRLDTTTTAAGAGMSVSVAVAMEDPVELAQRWAAAQQPDADPAQRVELDKQVRDSGVDPDQVRAEHPEVDFGPSAVEDAGRASAEPAGRSTDRVQHEGVWQDGSPEVAKAGLSYTRTPGRTITPGLGSQRRPKTPGRTAAKTRDMGR</sequence>
<evidence type="ECO:0000313" key="3">
    <source>
        <dbReference type="Proteomes" id="UP001164965"/>
    </source>
</evidence>
<name>A0ABY6P5K7_9NOCA</name>
<evidence type="ECO:0000313" key="2">
    <source>
        <dbReference type="EMBL" id="UZJ26955.1"/>
    </source>
</evidence>
<reference evidence="2" key="1">
    <citation type="submission" date="2022-10" db="EMBL/GenBank/DDBJ databases">
        <title>Rhodococcus sp.75.</title>
        <authorList>
            <person name="Sun M."/>
        </authorList>
    </citation>
    <scope>NUCLEOTIDE SEQUENCE</scope>
    <source>
        <strain evidence="2">75</strain>
        <plasmid evidence="2">unnamed2</plasmid>
    </source>
</reference>
<dbReference type="EMBL" id="CP110617">
    <property type="protein sequence ID" value="UZJ26955.1"/>
    <property type="molecule type" value="Genomic_DNA"/>
</dbReference>
<geneLocation type="plasmid" evidence="2 3">
    <name>unnamed2</name>
</geneLocation>
<accession>A0ABY6P5K7</accession>
<keyword evidence="3" id="KW-1185">Reference proteome</keyword>